<dbReference type="Gene3D" id="1.20.120.740">
    <property type="entry name" value="YgfB uncharacterised protein family UPF0149, PF03695"/>
    <property type="match status" value="1"/>
</dbReference>
<protein>
    <submittedName>
        <fullName evidence="2">YecA family protein</fullName>
    </submittedName>
</protein>
<keyword evidence="3" id="KW-1185">Reference proteome</keyword>
<dbReference type="NCBIfam" id="TIGR02292">
    <property type="entry name" value="ygfB_yecA"/>
    <property type="match status" value="1"/>
</dbReference>
<organism evidence="2 3">
    <name type="scientific">Tahibacter soli</name>
    <dbReference type="NCBI Taxonomy" id="2983605"/>
    <lineage>
        <taxon>Bacteria</taxon>
        <taxon>Pseudomonadati</taxon>
        <taxon>Pseudomonadota</taxon>
        <taxon>Gammaproteobacteria</taxon>
        <taxon>Lysobacterales</taxon>
        <taxon>Rhodanobacteraceae</taxon>
        <taxon>Tahibacter</taxon>
    </lineage>
</organism>
<sequence length="224" mass="24740">MTDEREPAISLEDHELEELDQFLRKHARESEADLLLDGVHGLLTVLAVGPDPALPDEWLPEILHAPFEDEDEGERVLSLLAKLNDSIASEIDAETYEPILGEVDLEAGGTALSAAGWCEGVSRAIDLRASAWESRLSQDSQLMEMLGPVMALSVDEGVLQSDAEFERLTEQEYDECLAQIPNVVAQVAQYWRVHPASDREKAGGGASSSEFRDPPRRRGGRWVH</sequence>
<comment type="caution">
    <text evidence="2">The sequence shown here is derived from an EMBL/GenBank/DDBJ whole genome shotgun (WGS) entry which is preliminary data.</text>
</comment>
<dbReference type="Pfam" id="PF03695">
    <property type="entry name" value="UPF0149"/>
    <property type="match status" value="1"/>
</dbReference>
<gene>
    <name evidence="2" type="ORF">OD750_017205</name>
</gene>
<feature type="region of interest" description="Disordered" evidence="1">
    <location>
        <begin position="196"/>
        <end position="224"/>
    </location>
</feature>
<name>A0A9X3YKX4_9GAMM</name>
<evidence type="ECO:0000256" key="1">
    <source>
        <dbReference type="SAM" id="MobiDB-lite"/>
    </source>
</evidence>
<dbReference type="InterPro" id="IPR036255">
    <property type="entry name" value="YgfB-like_sf"/>
</dbReference>
<proteinExistence type="predicted"/>
<evidence type="ECO:0000313" key="2">
    <source>
        <dbReference type="EMBL" id="MDC8014286.1"/>
    </source>
</evidence>
<dbReference type="InterPro" id="IPR011978">
    <property type="entry name" value="YgfB-like"/>
</dbReference>
<accession>A0A9X3YKX4</accession>
<dbReference type="RefSeq" id="WP_263541923.1">
    <property type="nucleotide sequence ID" value="NZ_JAOVZO020000018.1"/>
</dbReference>
<dbReference type="EMBL" id="JAOVZO020000018">
    <property type="protein sequence ID" value="MDC8014286.1"/>
    <property type="molecule type" value="Genomic_DNA"/>
</dbReference>
<reference evidence="2" key="1">
    <citation type="submission" date="2023-02" db="EMBL/GenBank/DDBJ databases">
        <title>Tahibacter soli sp. nov. isolated from soil.</title>
        <authorList>
            <person name="Baek J.H."/>
            <person name="Lee J.K."/>
            <person name="Choi D.G."/>
            <person name="Jeon C.O."/>
        </authorList>
    </citation>
    <scope>NUCLEOTIDE SEQUENCE</scope>
    <source>
        <strain evidence="2">BL</strain>
    </source>
</reference>
<evidence type="ECO:0000313" key="3">
    <source>
        <dbReference type="Proteomes" id="UP001139971"/>
    </source>
</evidence>
<dbReference type="Proteomes" id="UP001139971">
    <property type="component" value="Unassembled WGS sequence"/>
</dbReference>
<dbReference type="SUPFAM" id="SSF101327">
    <property type="entry name" value="YgfB-like"/>
    <property type="match status" value="1"/>
</dbReference>
<dbReference type="AlphaFoldDB" id="A0A9X3YKX4"/>